<keyword evidence="4" id="KW-1185">Reference proteome</keyword>
<evidence type="ECO:0000313" key="4">
    <source>
        <dbReference type="Proteomes" id="UP000094236"/>
    </source>
</evidence>
<evidence type="ECO:0000259" key="2">
    <source>
        <dbReference type="PROSITE" id="PS51203"/>
    </source>
</evidence>
<dbReference type="AlphaFoldDB" id="A0A1E4TXH5"/>
<dbReference type="Gene3D" id="2.60.40.790">
    <property type="match status" value="1"/>
</dbReference>
<dbReference type="InterPro" id="IPR045250">
    <property type="entry name" value="p23-like"/>
</dbReference>
<dbReference type="Proteomes" id="UP000094236">
    <property type="component" value="Unassembled WGS sequence"/>
</dbReference>
<dbReference type="STRING" id="669874.A0A1E4TXH5"/>
<dbReference type="EMBL" id="KV454013">
    <property type="protein sequence ID" value="ODV96434.1"/>
    <property type="molecule type" value="Genomic_DNA"/>
</dbReference>
<dbReference type="InterPro" id="IPR007052">
    <property type="entry name" value="CS_dom"/>
</dbReference>
<dbReference type="GO" id="GO:0051131">
    <property type="term" value="P:chaperone-mediated protein complex assembly"/>
    <property type="evidence" value="ECO:0007669"/>
    <property type="project" value="TreeGrafter"/>
</dbReference>
<dbReference type="GO" id="GO:0005829">
    <property type="term" value="C:cytosol"/>
    <property type="evidence" value="ECO:0007669"/>
    <property type="project" value="TreeGrafter"/>
</dbReference>
<name>A0A1E4TXH5_PACTA</name>
<dbReference type="CDD" id="cd06465">
    <property type="entry name" value="p23_hB-ind1_like"/>
    <property type="match status" value="1"/>
</dbReference>
<accession>A0A1E4TXH5</accession>
<reference evidence="4" key="1">
    <citation type="submission" date="2016-05" db="EMBL/GenBank/DDBJ databases">
        <title>Comparative genomics of biotechnologically important yeasts.</title>
        <authorList>
            <consortium name="DOE Joint Genome Institute"/>
            <person name="Riley R."/>
            <person name="Haridas S."/>
            <person name="Wolfe K.H."/>
            <person name="Lopes M.R."/>
            <person name="Hittinger C.T."/>
            <person name="Goker M."/>
            <person name="Salamov A."/>
            <person name="Wisecaver J."/>
            <person name="Long T.M."/>
            <person name="Aerts A.L."/>
            <person name="Barry K."/>
            <person name="Choi C."/>
            <person name="Clum A."/>
            <person name="Coughlan A.Y."/>
            <person name="Deshpande S."/>
            <person name="Douglass A.P."/>
            <person name="Hanson S.J."/>
            <person name="Klenk H.-P."/>
            <person name="Labutti K."/>
            <person name="Lapidus A."/>
            <person name="Lindquist E."/>
            <person name="Lipzen A."/>
            <person name="Meier-Kolthoff J.P."/>
            <person name="Ohm R.A."/>
            <person name="Otillar R.P."/>
            <person name="Pangilinan J."/>
            <person name="Peng Y."/>
            <person name="Rokas A."/>
            <person name="Rosa C.A."/>
            <person name="Scheuner C."/>
            <person name="Sibirny A.A."/>
            <person name="Slot J.C."/>
            <person name="Stielow J.B."/>
            <person name="Sun H."/>
            <person name="Kurtzman C.P."/>
            <person name="Blackwell M."/>
            <person name="Grigoriev I.V."/>
            <person name="Jeffries T.W."/>
        </authorList>
    </citation>
    <scope>NUCLEOTIDE SEQUENCE [LARGE SCALE GENOMIC DNA]</scope>
    <source>
        <strain evidence="4">NRRL Y-2460</strain>
    </source>
</reference>
<dbReference type="GO" id="GO:0005634">
    <property type="term" value="C:nucleus"/>
    <property type="evidence" value="ECO:0007669"/>
    <property type="project" value="EnsemblFungi"/>
</dbReference>
<feature type="non-terminal residue" evidence="3">
    <location>
        <position position="118"/>
    </location>
</feature>
<organism evidence="3 4">
    <name type="scientific">Pachysolen tannophilus NRRL Y-2460</name>
    <dbReference type="NCBI Taxonomy" id="669874"/>
    <lineage>
        <taxon>Eukaryota</taxon>
        <taxon>Fungi</taxon>
        <taxon>Dikarya</taxon>
        <taxon>Ascomycota</taxon>
        <taxon>Saccharomycotina</taxon>
        <taxon>Pichiomycetes</taxon>
        <taxon>Pachysolenaceae</taxon>
        <taxon>Pachysolen</taxon>
    </lineage>
</organism>
<dbReference type="Pfam" id="PF04969">
    <property type="entry name" value="CS"/>
    <property type="match status" value="1"/>
</dbReference>
<dbReference type="GO" id="GO:0006457">
    <property type="term" value="P:protein folding"/>
    <property type="evidence" value="ECO:0007669"/>
    <property type="project" value="TreeGrafter"/>
</dbReference>
<comment type="similarity">
    <text evidence="1">Belongs to the p23/wos2 family.</text>
</comment>
<protein>
    <recommendedName>
        <fullName evidence="2">CS domain-containing protein</fullName>
    </recommendedName>
</protein>
<dbReference type="PROSITE" id="PS51203">
    <property type="entry name" value="CS"/>
    <property type="match status" value="1"/>
</dbReference>
<sequence>VLWAQRSNAEDETKNLVFLTVRIIDPEDVKIDLTSTHLVFDAKSGGQDYHLNLEFYKEIDTENSQYHTTGSHVFFLLRKKEKEQEYWPRLIKEKSKLHYIRTDFDKWCDEDEQEEDNA</sequence>
<feature type="domain" description="CS" evidence="2">
    <location>
        <begin position="1"/>
        <end position="91"/>
    </location>
</feature>
<dbReference type="GO" id="GO:0051087">
    <property type="term" value="F:protein-folding chaperone binding"/>
    <property type="evidence" value="ECO:0007669"/>
    <property type="project" value="TreeGrafter"/>
</dbReference>
<dbReference type="SUPFAM" id="SSF49764">
    <property type="entry name" value="HSP20-like chaperones"/>
    <property type="match status" value="1"/>
</dbReference>
<dbReference type="InterPro" id="IPR008978">
    <property type="entry name" value="HSP20-like_chaperone"/>
</dbReference>
<feature type="non-terminal residue" evidence="3">
    <location>
        <position position="1"/>
    </location>
</feature>
<dbReference type="PANTHER" id="PTHR22932">
    <property type="entry name" value="TELOMERASE-BINDING PROTEIN P23 HSP90 CO-CHAPERONE"/>
    <property type="match status" value="1"/>
</dbReference>
<dbReference type="PANTHER" id="PTHR22932:SF1">
    <property type="entry name" value="CO-CHAPERONE PROTEIN DAF-41"/>
    <property type="match status" value="1"/>
</dbReference>
<dbReference type="OrthoDB" id="1564555at2759"/>
<evidence type="ECO:0000313" key="3">
    <source>
        <dbReference type="EMBL" id="ODV96434.1"/>
    </source>
</evidence>
<gene>
    <name evidence="3" type="ORF">PACTADRAFT_30721</name>
</gene>
<dbReference type="FunFam" id="2.60.40.790:FF:000039">
    <property type="entry name" value="CS domain containing protein"/>
    <property type="match status" value="1"/>
</dbReference>
<evidence type="ECO:0000256" key="1">
    <source>
        <dbReference type="ARBA" id="ARBA00025733"/>
    </source>
</evidence>
<proteinExistence type="inferred from homology"/>
<dbReference type="GO" id="GO:0051879">
    <property type="term" value="F:Hsp90 protein binding"/>
    <property type="evidence" value="ECO:0007669"/>
    <property type="project" value="InterPro"/>
</dbReference>